<evidence type="ECO:0000256" key="2">
    <source>
        <dbReference type="ARBA" id="ARBA00022450"/>
    </source>
</evidence>
<evidence type="ECO:0000259" key="6">
    <source>
        <dbReference type="PROSITE" id="PS52004"/>
    </source>
</evidence>
<evidence type="ECO:0000313" key="7">
    <source>
        <dbReference type="EMBL" id="AEA65561.1"/>
    </source>
</evidence>
<dbReference type="SMART" id="SM00823">
    <property type="entry name" value="PKS_PP"/>
    <property type="match status" value="1"/>
</dbReference>
<dbReference type="SUPFAM" id="SSF53901">
    <property type="entry name" value="Thiolase-like"/>
    <property type="match status" value="1"/>
</dbReference>
<dbReference type="Gene3D" id="1.10.1240.100">
    <property type="match status" value="1"/>
</dbReference>
<dbReference type="InterPro" id="IPR029058">
    <property type="entry name" value="AB_hydrolase_fold"/>
</dbReference>
<dbReference type="GO" id="GO:0004315">
    <property type="term" value="F:3-oxoacyl-[acyl-carrier-protein] synthase activity"/>
    <property type="evidence" value="ECO:0007669"/>
    <property type="project" value="InterPro"/>
</dbReference>
<evidence type="ECO:0000313" key="8">
    <source>
        <dbReference type="Proteomes" id="UP000008316"/>
    </source>
</evidence>
<gene>
    <name evidence="7" type="ordered locus">bgla_1p1700</name>
</gene>
<dbReference type="InterPro" id="IPR001227">
    <property type="entry name" value="Ac_transferase_dom_sf"/>
</dbReference>
<dbReference type="PANTHER" id="PTHR43775">
    <property type="entry name" value="FATTY ACID SYNTHASE"/>
    <property type="match status" value="1"/>
</dbReference>
<dbReference type="RefSeq" id="WP_013699939.1">
    <property type="nucleotide sequence ID" value="NC_015382.1"/>
</dbReference>
<dbReference type="Pfam" id="PF00550">
    <property type="entry name" value="PP-binding"/>
    <property type="match status" value="1"/>
</dbReference>
<protein>
    <submittedName>
        <fullName evidence="7">Polyketide synthase</fullName>
    </submittedName>
</protein>
<dbReference type="InterPro" id="IPR018201">
    <property type="entry name" value="Ketoacyl_synth_AS"/>
</dbReference>
<dbReference type="PROSITE" id="PS52004">
    <property type="entry name" value="KS3_2"/>
    <property type="match status" value="1"/>
</dbReference>
<dbReference type="Proteomes" id="UP000008316">
    <property type="component" value="Plasmid bgla_1p"/>
</dbReference>
<dbReference type="CDD" id="cd00833">
    <property type="entry name" value="PKS"/>
    <property type="match status" value="1"/>
</dbReference>
<feature type="domain" description="Ketosynthase family 3 (KS3)" evidence="6">
    <location>
        <begin position="6"/>
        <end position="429"/>
    </location>
</feature>
<dbReference type="GO" id="GO:0004312">
    <property type="term" value="F:fatty acid synthase activity"/>
    <property type="evidence" value="ECO:0007669"/>
    <property type="project" value="TreeGrafter"/>
</dbReference>
<proteinExistence type="predicted"/>
<keyword evidence="8" id="KW-1185">Reference proteome</keyword>
<dbReference type="Gene3D" id="3.40.47.10">
    <property type="match status" value="1"/>
</dbReference>
<dbReference type="AlphaFoldDB" id="F2LRR7"/>
<dbReference type="InterPro" id="IPR050091">
    <property type="entry name" value="PKS_NRPS_Biosynth_Enz"/>
</dbReference>
<dbReference type="InterPro" id="IPR036736">
    <property type="entry name" value="ACP-like_sf"/>
</dbReference>
<dbReference type="Gene3D" id="3.30.70.3290">
    <property type="match status" value="1"/>
</dbReference>
<name>F2LRR7_BURGS</name>
<reference evidence="7 8" key="1">
    <citation type="journal article" date="2011" name="J. Bacteriol.">
        <title>Complete genome sequence of Burkholderia gladioli BSR3.</title>
        <authorList>
            <person name="Seo Y.S."/>
            <person name="Lim J."/>
            <person name="Choi B.S."/>
            <person name="Kim H."/>
            <person name="Goo E."/>
            <person name="Lee B."/>
            <person name="Lim J.S."/>
            <person name="Choi I.Y."/>
            <person name="Moon J.S."/>
            <person name="Kim J."/>
            <person name="Hwang I."/>
        </authorList>
    </citation>
    <scope>NUCLEOTIDE SEQUENCE [LARGE SCALE GENOMIC DNA]</scope>
    <source>
        <strain evidence="8">BSR3</strain>
    </source>
</reference>
<dbReference type="GO" id="GO:0005737">
    <property type="term" value="C:cytoplasm"/>
    <property type="evidence" value="ECO:0007669"/>
    <property type="project" value="TreeGrafter"/>
</dbReference>
<evidence type="ECO:0000256" key="4">
    <source>
        <dbReference type="ARBA" id="ARBA00022679"/>
    </source>
</evidence>
<dbReference type="PROSITE" id="PS00606">
    <property type="entry name" value="KS3_1"/>
    <property type="match status" value="1"/>
</dbReference>
<dbReference type="Gene3D" id="3.40.50.1820">
    <property type="entry name" value="alpha/beta hydrolase"/>
    <property type="match status" value="1"/>
</dbReference>
<dbReference type="SUPFAM" id="SSF47336">
    <property type="entry name" value="ACP-like"/>
    <property type="match status" value="1"/>
</dbReference>
<dbReference type="GO" id="GO:0031177">
    <property type="term" value="F:phosphopantetheine binding"/>
    <property type="evidence" value="ECO:0007669"/>
    <property type="project" value="InterPro"/>
</dbReference>
<dbReference type="InterPro" id="IPR016035">
    <property type="entry name" value="Acyl_Trfase/lysoPLipase"/>
</dbReference>
<evidence type="ECO:0000256" key="3">
    <source>
        <dbReference type="ARBA" id="ARBA00022553"/>
    </source>
</evidence>
<dbReference type="InterPro" id="IPR014030">
    <property type="entry name" value="Ketoacyl_synth_N"/>
</dbReference>
<dbReference type="EMBL" id="CP002601">
    <property type="protein sequence ID" value="AEA65561.1"/>
    <property type="molecule type" value="Genomic_DNA"/>
</dbReference>
<comment type="cofactor">
    <cofactor evidence="1">
        <name>pantetheine 4'-phosphate</name>
        <dbReference type="ChEBI" id="CHEBI:47942"/>
    </cofactor>
</comment>
<dbReference type="GO" id="GO:0005886">
    <property type="term" value="C:plasma membrane"/>
    <property type="evidence" value="ECO:0007669"/>
    <property type="project" value="TreeGrafter"/>
</dbReference>
<dbReference type="GO" id="GO:0071770">
    <property type="term" value="P:DIM/DIP cell wall layer assembly"/>
    <property type="evidence" value="ECO:0007669"/>
    <property type="project" value="TreeGrafter"/>
</dbReference>
<dbReference type="GO" id="GO:0006633">
    <property type="term" value="P:fatty acid biosynthetic process"/>
    <property type="evidence" value="ECO:0007669"/>
    <property type="project" value="InterPro"/>
</dbReference>
<keyword evidence="4" id="KW-0808">Transferase</keyword>
<sequence length="885" mass="93429">MTTPIDHAIAIVGMSCKLPVGDTPEQFWRALEDGVEAVEHYDDQTLRERGVPQALLDDPHYVKAGIALPGRQLFDAQFFGIAPREASLMDPQQRLLLEGAYRALEHGGYAPDQVEGDTGVFVGADLSSYFIHNILPSAEATAGDPVQLLYANSSMATQIAYRLDLKGPALDVNTACSTSLVAVHLACRSLLLYECDMALAGGASVQAAEPAGYPYRPDGILSPDGRCRAFDVNAGGVVAGQGVALVLLKRHEDALRDGDTIYALIRGTAINNDGSAKVGYTAPSVDGQVEVLRRALAAAELDAARIGYIECHGTGTALGDPIELTALAEVYGRGADQPPCYLGSLKTNLGHLNSAAGVAGLIKAALCLHHRRIPASLNFTRLTRKVRLDGSGLQVNDRRRDWQSDGQPARAAVSSFGIGGTNAHAVLEAWQGADRDAPQAAPLVLCLSAKTPQALTRKRRQWAAFLGAAAAGSLADACYTANTGRSVYAQRFALAAANREEALTLLRDAPQSRAALWRGAVFVLRDSGAALLEAARAAHAAHAGMRDRLEADWRPLGIDPLTLLDPQAPGHEPQLAALAALHAMGSLWQHWGLPAQAMVGDAIGEFAAACLSGVLEIGMAARLIRARAEGADPSWAAELAALDWSGAEIRLRTAVDGEEVDGRVLSTAAHWLAPRRPEALAAALQAAGERGGSMLLDMSEGLLPSPGGPVAAKPRAAHGGAEARRRLAASAAALWQAGAPLVWARFHGEGLRRIGVPTYPFEPARHWLDAPARQAAAAPAPQPAAALQPRPELSTPYRAPGSELEREVAAIWSELLGIDGIGASDDFFDLGGHSLLATQLNARIHETFGIRLDLDDLFDMPTVAGTAERLLLRQLEEVEGSGGFV</sequence>
<keyword evidence="7" id="KW-0614">Plasmid</keyword>
<dbReference type="SMART" id="SM00825">
    <property type="entry name" value="PKS_KS"/>
    <property type="match status" value="1"/>
</dbReference>
<geneLocation type="plasmid" evidence="7 8">
    <name>bgla_1p</name>
</geneLocation>
<keyword evidence="3" id="KW-0597">Phosphoprotein</keyword>
<dbReference type="Pfam" id="PF02801">
    <property type="entry name" value="Ketoacyl-synt_C"/>
    <property type="match status" value="1"/>
</dbReference>
<dbReference type="InterPro" id="IPR020806">
    <property type="entry name" value="PKS_PP-bd"/>
</dbReference>
<dbReference type="InterPro" id="IPR009081">
    <property type="entry name" value="PP-bd_ACP"/>
</dbReference>
<evidence type="ECO:0000259" key="5">
    <source>
        <dbReference type="PROSITE" id="PS50075"/>
    </source>
</evidence>
<evidence type="ECO:0000256" key="1">
    <source>
        <dbReference type="ARBA" id="ARBA00001957"/>
    </source>
</evidence>
<dbReference type="SUPFAM" id="SSF52151">
    <property type="entry name" value="FabD/lysophospholipase-like"/>
    <property type="match status" value="1"/>
</dbReference>
<feature type="domain" description="Carrier" evidence="5">
    <location>
        <begin position="799"/>
        <end position="874"/>
    </location>
</feature>
<keyword evidence="2" id="KW-0596">Phosphopantetheine</keyword>
<dbReference type="PANTHER" id="PTHR43775:SF37">
    <property type="entry name" value="SI:DKEY-61P9.11"/>
    <property type="match status" value="1"/>
</dbReference>
<dbReference type="Pfam" id="PF22621">
    <property type="entry name" value="CurL-like_PKS_C"/>
    <property type="match status" value="1"/>
</dbReference>
<dbReference type="HOGENOM" id="CLU_000022_16_6_4"/>
<dbReference type="InterPro" id="IPR014031">
    <property type="entry name" value="Ketoacyl_synth_C"/>
</dbReference>
<dbReference type="InterPro" id="IPR016039">
    <property type="entry name" value="Thiolase-like"/>
</dbReference>
<dbReference type="Gene3D" id="3.40.366.10">
    <property type="entry name" value="Malonyl-Coenzyme A Acyl Carrier Protein, domain 2"/>
    <property type="match status" value="1"/>
</dbReference>
<dbReference type="KEGG" id="bgd:bgla_1p1700"/>
<accession>F2LRR7</accession>
<dbReference type="InterPro" id="IPR020841">
    <property type="entry name" value="PKS_Beta-ketoAc_synthase_dom"/>
</dbReference>
<dbReference type="Pfam" id="PF00109">
    <property type="entry name" value="ketoacyl-synt"/>
    <property type="match status" value="1"/>
</dbReference>
<dbReference type="PROSITE" id="PS50075">
    <property type="entry name" value="CARRIER"/>
    <property type="match status" value="1"/>
</dbReference>
<organism evidence="7 8">
    <name type="scientific">Burkholderia gladioli (strain BSR3)</name>
    <dbReference type="NCBI Taxonomy" id="999541"/>
    <lineage>
        <taxon>Bacteria</taxon>
        <taxon>Pseudomonadati</taxon>
        <taxon>Pseudomonadota</taxon>
        <taxon>Betaproteobacteria</taxon>
        <taxon>Burkholderiales</taxon>
        <taxon>Burkholderiaceae</taxon>
        <taxon>Burkholderia</taxon>
    </lineage>
</organism>
<dbReference type="FunFam" id="1.10.1200.10:FF:000005">
    <property type="entry name" value="Nonribosomal peptide synthetase 1"/>
    <property type="match status" value="1"/>
</dbReference>